<keyword evidence="3 4" id="KW-0012">Acyltransferase</keyword>
<dbReference type="PANTHER" id="PTHR20919">
    <property type="entry name" value="HOMOSERINE O-SUCCINYLTRANSFERASE"/>
    <property type="match status" value="1"/>
</dbReference>
<organism evidence="6 7">
    <name type="scientific">Methylocystis heyeri</name>
    <dbReference type="NCBI Taxonomy" id="391905"/>
    <lineage>
        <taxon>Bacteria</taxon>
        <taxon>Pseudomonadati</taxon>
        <taxon>Pseudomonadota</taxon>
        <taxon>Alphaproteobacteria</taxon>
        <taxon>Hyphomicrobiales</taxon>
        <taxon>Methylocystaceae</taxon>
        <taxon>Methylocystis</taxon>
    </lineage>
</organism>
<evidence type="ECO:0000256" key="2">
    <source>
        <dbReference type="ARBA" id="ARBA00022679"/>
    </source>
</evidence>
<accession>A0A6B8KHJ4</accession>
<keyword evidence="1 4" id="KW-0028">Amino-acid biosynthesis</keyword>
<feature type="binding site" evidence="4">
    <location>
        <position position="174"/>
    </location>
    <ligand>
        <name>substrate</name>
    </ligand>
</feature>
<dbReference type="KEGG" id="mhey:H2LOC_016175"/>
<dbReference type="Gene3D" id="3.40.50.880">
    <property type="match status" value="1"/>
</dbReference>
<keyword evidence="7" id="KW-1185">Reference proteome</keyword>
<feature type="site" description="Important for acyl-CoA specificity" evidence="4">
    <location>
        <position position="126"/>
    </location>
</feature>
<evidence type="ECO:0000256" key="5">
    <source>
        <dbReference type="PIRSR" id="PIRSR000450-1"/>
    </source>
</evidence>
<keyword evidence="2 4" id="KW-0808">Transferase</keyword>
<dbReference type="GO" id="GO:0009086">
    <property type="term" value="P:methionine biosynthetic process"/>
    <property type="evidence" value="ECO:0007669"/>
    <property type="project" value="UniProtKB-UniRule"/>
</dbReference>
<dbReference type="OrthoDB" id="9772423at2"/>
<name>A0A6B8KHJ4_9HYPH</name>
<protein>
    <recommendedName>
        <fullName evidence="4">Homoserine O-succinyltransferase</fullName>
        <shortName evidence="4">HST</shortName>
        <ecNumber evidence="4">2.3.1.46</ecNumber>
    </recommendedName>
    <alternativeName>
        <fullName evidence="4">Homoserine transsuccinylase</fullName>
        <shortName evidence="4">HTS</shortName>
    </alternativeName>
</protein>
<gene>
    <name evidence="4" type="primary">metAS</name>
    <name evidence="6" type="ORF">H2LOC_016175</name>
</gene>
<feature type="site" description="Important for acyl-CoA specificity" evidence="4">
    <location>
        <position position="92"/>
    </location>
</feature>
<dbReference type="AlphaFoldDB" id="A0A6B8KHJ4"/>
<feature type="site" description="Important for substrate specificity" evidence="4">
    <location>
        <position position="174"/>
    </location>
</feature>
<comment type="similarity">
    <text evidence="4">Belongs to the MetA family.</text>
</comment>
<dbReference type="SUPFAM" id="SSF52317">
    <property type="entry name" value="Class I glutamine amidotransferase-like"/>
    <property type="match status" value="1"/>
</dbReference>
<evidence type="ECO:0000256" key="3">
    <source>
        <dbReference type="ARBA" id="ARBA00023315"/>
    </source>
</evidence>
<dbReference type="GO" id="GO:0004414">
    <property type="term" value="F:homoserine O-acetyltransferase activity"/>
    <property type="evidence" value="ECO:0007669"/>
    <property type="project" value="UniProtKB-UniRule"/>
</dbReference>
<evidence type="ECO:0000313" key="7">
    <source>
        <dbReference type="Proteomes" id="UP000309061"/>
    </source>
</evidence>
<comment type="function">
    <text evidence="4">Transfers a succinyl group from succinyl-CoA to L-homoserine, forming succinyl-L-homoserine.</text>
</comment>
<evidence type="ECO:0000313" key="6">
    <source>
        <dbReference type="EMBL" id="QGM47102.1"/>
    </source>
</evidence>
<feature type="active site" description="Proton acceptor" evidence="4">
    <location>
        <position position="217"/>
    </location>
</feature>
<comment type="subcellular location">
    <subcellularLocation>
        <location evidence="4">Cytoplasm</location>
    </subcellularLocation>
</comment>
<feature type="binding site" evidence="4">
    <location>
        <position position="231"/>
    </location>
    <ligand>
        <name>substrate</name>
    </ligand>
</feature>
<dbReference type="UniPathway" id="UPA00051">
    <property type="reaction ID" value="UER00075"/>
</dbReference>
<comment type="catalytic activity">
    <reaction evidence="4">
        <text>L-homoserine + succinyl-CoA = O-succinyl-L-homoserine + CoA</text>
        <dbReference type="Rhea" id="RHEA:22008"/>
        <dbReference type="ChEBI" id="CHEBI:57287"/>
        <dbReference type="ChEBI" id="CHEBI:57292"/>
        <dbReference type="ChEBI" id="CHEBI:57476"/>
        <dbReference type="ChEBI" id="CHEBI:57661"/>
        <dbReference type="EC" id="2.3.1.46"/>
    </reaction>
</comment>
<evidence type="ECO:0000256" key="1">
    <source>
        <dbReference type="ARBA" id="ARBA00022605"/>
    </source>
</evidence>
<dbReference type="EMBL" id="CP046052">
    <property type="protein sequence ID" value="QGM47102.1"/>
    <property type="molecule type" value="Genomic_DNA"/>
</dbReference>
<keyword evidence="4" id="KW-0486">Methionine biosynthesis</keyword>
<dbReference type="InterPro" id="IPR029062">
    <property type="entry name" value="Class_I_gatase-like"/>
</dbReference>
<keyword evidence="4" id="KW-0963">Cytoplasm</keyword>
<feature type="active site" evidence="4">
    <location>
        <position position="219"/>
    </location>
</feature>
<feature type="active site" description="Acyl-thioester intermediate" evidence="4 5">
    <location>
        <position position="125"/>
    </location>
</feature>
<feature type="binding site" evidence="4">
    <location>
        <position position="146"/>
    </location>
    <ligand>
        <name>substrate</name>
    </ligand>
</feature>
<dbReference type="Pfam" id="PF04204">
    <property type="entry name" value="HTS"/>
    <property type="match status" value="1"/>
</dbReference>
<dbReference type="RefSeq" id="WP_136497950.1">
    <property type="nucleotide sequence ID" value="NZ_CP046052.1"/>
</dbReference>
<evidence type="ECO:0000256" key="4">
    <source>
        <dbReference type="HAMAP-Rule" id="MF_00295"/>
    </source>
</evidence>
<dbReference type="PANTHER" id="PTHR20919:SF0">
    <property type="entry name" value="HOMOSERINE O-SUCCINYLTRANSFERASE"/>
    <property type="match status" value="1"/>
</dbReference>
<dbReference type="HAMAP" id="MF_00295">
    <property type="entry name" value="MetA_acyltransf"/>
    <property type="match status" value="1"/>
</dbReference>
<dbReference type="Proteomes" id="UP000309061">
    <property type="component" value="Chromosome"/>
</dbReference>
<sequence>MPVSILPQARGADALEIALVNNMPDQALEATRRQFAQLASAAAAGVPFRLSCYALASVPRSETGRRALAQSYEDIEALYARGADALIVTGTEPRAESLDQEPYWDDFARLVDWALTHTLGALWSCLGAHAAVQRLDGIRRRRLDAKLSGIFKCEILGPDWANEGAAGAIVAPHSRYNGLPLQDLENCGYNISSWSPAVGADNFWRREPSLFLFTQGHPEYDADTLAREFRRDVLRYLTGERRGFPEPPENYFSAAAETQLAELRRKPQGSSRAAFAEKLHAVLAAEPLANHWADDAARLYRNWFADIAQEKRRRFLSAS</sequence>
<comment type="caution">
    <text evidence="4">Lacks conserved residue(s) required for the propagation of feature annotation.</text>
</comment>
<proteinExistence type="inferred from homology"/>
<reference evidence="6 7" key="1">
    <citation type="submission" date="2019-11" db="EMBL/GenBank/DDBJ databases">
        <title>The genome sequence of Methylocystis heyeri.</title>
        <authorList>
            <person name="Oshkin I.Y."/>
            <person name="Miroshnikov K."/>
            <person name="Dedysh S.N."/>
        </authorList>
    </citation>
    <scope>NUCLEOTIDE SEQUENCE [LARGE SCALE GENOMIC DNA]</scope>
    <source>
        <strain evidence="6 7">H2</strain>
    </source>
</reference>
<dbReference type="InterPro" id="IPR033752">
    <property type="entry name" value="MetA_family"/>
</dbReference>
<comment type="pathway">
    <text evidence="4">Amino-acid biosynthesis; L-methionine biosynthesis via de novo pathway; O-succinyl-L-homoserine from L-homoserine: step 1/1.</text>
</comment>
<dbReference type="GO" id="GO:0008899">
    <property type="term" value="F:homoserine O-succinyltransferase activity"/>
    <property type="evidence" value="ECO:0007669"/>
    <property type="project" value="UniProtKB-EC"/>
</dbReference>
<dbReference type="EC" id="2.3.1.46" evidence="4"/>
<dbReference type="GO" id="GO:0005737">
    <property type="term" value="C:cytoplasm"/>
    <property type="evidence" value="ECO:0007669"/>
    <property type="project" value="UniProtKB-SubCell"/>
</dbReference>